<dbReference type="InterPro" id="IPR046919">
    <property type="entry name" value="ABC-3C_CTD10"/>
</dbReference>
<dbReference type="KEGG" id="nod:FOH10_02415"/>
<dbReference type="Proteomes" id="UP000317039">
    <property type="component" value="Chromosome"/>
</dbReference>
<gene>
    <name evidence="4" type="ORF">FOH10_02415</name>
</gene>
<proteinExistence type="predicted"/>
<dbReference type="AlphaFoldDB" id="A0A516NFV1"/>
<dbReference type="Gene3D" id="3.40.50.300">
    <property type="entry name" value="P-loop containing nucleotide triphosphate hydrolases"/>
    <property type="match status" value="1"/>
</dbReference>
<dbReference type="InterPro" id="IPR027417">
    <property type="entry name" value="P-loop_NTPase"/>
</dbReference>
<accession>A0A516NFV1</accession>
<evidence type="ECO:0000256" key="1">
    <source>
        <dbReference type="SAM" id="Coils"/>
    </source>
</evidence>
<name>A0A516NFV1_9NOCA</name>
<feature type="coiled-coil region" evidence="1">
    <location>
        <begin position="380"/>
        <end position="407"/>
    </location>
</feature>
<evidence type="ECO:0000259" key="3">
    <source>
        <dbReference type="Pfam" id="PF20275"/>
    </source>
</evidence>
<dbReference type="Pfam" id="PF20275">
    <property type="entry name" value="CTD10"/>
    <property type="match status" value="1"/>
</dbReference>
<sequence>MFLTELTASDARFKTLRFGPGLNILLADRSVGSEQGESRNSSGKTSFVKILRYLLGGELPGEFRAAELSEHRFTAELQIPAGRPATTTGRRVTCNATVTRAVSPSTKVRVTNWPGSDSAEELRVDDWRGLLAREVFHIPETVARPTAGQLWAQLLRTYFGNPIKGHQSETDWESGVKLGFMLGLSPEVLGKAGELDRLSKQGKAIRKAVQEGALTHLSLDESALRAQLATARRLRDRVRADLQAFKVDERYAEHQREADQLTGEIRKLNDEGLSLQRRARELDETLRDVLSASEDTELTERLGRVYAEIGLVLPDSVTRRYEEVAAFHESVVRNRKLFLEQELGAVGSRLEAIDHERRALDRQRSQVMHLLSETVALDTFSSAQRDLAQREAEVADIERRLDAAREISTIGDTIKLKTAELVTAVRAETHDQADRLDESIALFNELGAEIYTDREAALLISTSSKGILDIRPSISGDASSGVRSVETFILDIVCVIAAIRAGRAPRILVHDSHLFDAIDGRQVASCLNIGARLAEQHGFQYIVTLNSDFLASVEAQSEGAFDSLPYVLPTRLTDQTDTGGLFGFRFG</sequence>
<evidence type="ECO:0000313" key="4">
    <source>
        <dbReference type="EMBL" id="QDP77771.1"/>
    </source>
</evidence>
<keyword evidence="1" id="KW-0175">Coiled coil</keyword>
<feature type="coiled-coil region" evidence="1">
    <location>
        <begin position="251"/>
        <end position="285"/>
    </location>
</feature>
<reference evidence="4 5" key="1">
    <citation type="submission" date="2019-07" db="EMBL/GenBank/DDBJ databases">
        <title>Complete Genome Sequence and Methylome Analysis of Nocardia otitidis-caviarum NEB252.</title>
        <authorList>
            <person name="Fomenkov A."/>
            <person name="Anton B.P."/>
            <person name="Vincze T."/>
            <person name="Roberts R.J."/>
        </authorList>
    </citation>
    <scope>NUCLEOTIDE SEQUENCE [LARGE SCALE GENOMIC DNA]</scope>
    <source>
        <strain evidence="4 5">NEB252</strain>
    </source>
</reference>
<dbReference type="RefSeq" id="WP_143979463.1">
    <property type="nucleotide sequence ID" value="NZ_CP041695.1"/>
</dbReference>
<feature type="domain" description="ABC-three component systems C-terminal" evidence="3">
    <location>
        <begin position="290"/>
        <end position="404"/>
    </location>
</feature>
<protein>
    <submittedName>
        <fullName evidence="4">DUF2326 domain-containing protein</fullName>
    </submittedName>
</protein>
<organism evidence="4 5">
    <name type="scientific">Nocardia otitidiscaviarum</name>
    <dbReference type="NCBI Taxonomy" id="1823"/>
    <lineage>
        <taxon>Bacteria</taxon>
        <taxon>Bacillati</taxon>
        <taxon>Actinomycetota</taxon>
        <taxon>Actinomycetes</taxon>
        <taxon>Mycobacteriales</taxon>
        <taxon>Nocardiaceae</taxon>
        <taxon>Nocardia</taxon>
    </lineage>
</organism>
<dbReference type="GeneID" id="80331254"/>
<dbReference type="InterPro" id="IPR018760">
    <property type="entry name" value="DUF2326"/>
</dbReference>
<dbReference type="EMBL" id="CP041695">
    <property type="protein sequence ID" value="QDP77771.1"/>
    <property type="molecule type" value="Genomic_DNA"/>
</dbReference>
<evidence type="ECO:0000313" key="5">
    <source>
        <dbReference type="Proteomes" id="UP000317039"/>
    </source>
</evidence>
<dbReference type="Pfam" id="PF10088">
    <property type="entry name" value="DUF2326"/>
    <property type="match status" value="1"/>
</dbReference>
<feature type="domain" description="DUF2326" evidence="2">
    <location>
        <begin position="449"/>
        <end position="586"/>
    </location>
</feature>
<evidence type="ECO:0000259" key="2">
    <source>
        <dbReference type="Pfam" id="PF10088"/>
    </source>
</evidence>